<evidence type="ECO:0000256" key="5">
    <source>
        <dbReference type="ARBA" id="ARBA00022794"/>
    </source>
</evidence>
<dbReference type="InterPro" id="IPR040322">
    <property type="entry name" value="TROVE2"/>
</dbReference>
<evidence type="ECO:0000256" key="9">
    <source>
        <dbReference type="ARBA" id="ARBA00078397"/>
    </source>
</evidence>
<dbReference type="PANTHER" id="PTHR14202:SF0">
    <property type="entry name" value="RNA-BINDING PROTEIN RO60"/>
    <property type="match status" value="1"/>
</dbReference>
<feature type="domain" description="TROVE" evidence="12">
    <location>
        <begin position="33"/>
        <end position="384"/>
    </location>
</feature>
<keyword evidence="6" id="KW-0694">RNA-binding</keyword>
<dbReference type="FunFam" id="3.40.50.410:FF:000033">
    <property type="entry name" value="60 kDa SS-A/Ro ribonucleoprotein"/>
    <property type="match status" value="1"/>
</dbReference>
<evidence type="ECO:0000259" key="12">
    <source>
        <dbReference type="PROSITE" id="PS50988"/>
    </source>
</evidence>
<dbReference type="PROSITE" id="PS50988">
    <property type="entry name" value="TROVE"/>
    <property type="match status" value="1"/>
</dbReference>
<dbReference type="InterPro" id="IPR037214">
    <property type="entry name" value="TROVE_dom_sf"/>
</dbReference>
<dbReference type="GO" id="GO:0003723">
    <property type="term" value="F:RNA binding"/>
    <property type="evidence" value="ECO:0007669"/>
    <property type="project" value="UniProtKB-KW"/>
</dbReference>
<dbReference type="Pfam" id="PF05731">
    <property type="entry name" value="TROVE"/>
    <property type="match status" value="1"/>
</dbReference>
<comment type="subcellular location">
    <subcellularLocation>
        <location evidence="1">Cytoplasm</location>
    </subcellularLocation>
</comment>
<accession>A0A6P8HZQ9</accession>
<dbReference type="InterPro" id="IPR056800">
    <property type="entry name" value="vWA_Ro60"/>
</dbReference>
<gene>
    <name evidence="14" type="primary">LOC116296927</name>
</gene>
<dbReference type="Pfam" id="PF25045">
    <property type="entry name" value="vWA_Ro60"/>
    <property type="match status" value="1"/>
</dbReference>
<keyword evidence="5" id="KW-0970">Cilium biogenesis/degradation</keyword>
<sequence>MSIQQQQRPLDVEMHNADDETAPQNEPLSTKQVKNEAGGYTFVVDNMCRLKRFIVLGSEGGTYYAGEKELSQQNATCLMALIEEGKGPEAVEVIKEYSVEGRTAKQDPIIFALAMFARCSDLNTKRKAYEVLNDILRIPTHLFIFVENCENLSKPKTGWGRAHRKAICKWYTQKKAKNLAMHVTKYKQRNGWSHRDLFRLCHIKPDNPSVQFVVRYVVKGLTDELKKQASLPGVSQDISNVYEFLDVVERAKDMNEDELTAAIRGHGLVREHIPTDKLKSPEIWKALLEKMPMTAMIRNLGKMTSIGILEPLTDEADKVTTKLRDMEALKAARIHPFNVLVALKLYGQGHGDKGKLSWEPNSMISSALDDAYYLSFKAVEPTNKRFLLALDVSGSMSWGNCVGTPGITPAVATAAMAMVTARTETKHHFVGFSHELVPINIKKTDKLETVMQTISHISMGGTDCAQPMLYATKKKLKVDVFIIYTDCETHSGKIHPSAALKKYREQMQIDAKLIVVAMTSNGFTLADPEDSGMLDIAGFDSAAPQVIREFVMGGLG</sequence>
<dbReference type="FunCoup" id="A0A6P8HZQ9">
    <property type="interactions" value="2192"/>
</dbReference>
<reference evidence="14" key="1">
    <citation type="submission" date="2025-08" db="UniProtKB">
        <authorList>
            <consortium name="RefSeq"/>
        </authorList>
    </citation>
    <scope>IDENTIFICATION</scope>
    <source>
        <tissue evidence="14">Tentacle</tissue>
    </source>
</reference>
<dbReference type="GO" id="GO:1990904">
    <property type="term" value="C:ribonucleoprotein complex"/>
    <property type="evidence" value="ECO:0007669"/>
    <property type="project" value="UniProtKB-KW"/>
</dbReference>
<evidence type="ECO:0000313" key="13">
    <source>
        <dbReference type="Proteomes" id="UP000515163"/>
    </source>
</evidence>
<evidence type="ECO:0000256" key="1">
    <source>
        <dbReference type="ARBA" id="ARBA00004496"/>
    </source>
</evidence>
<evidence type="ECO:0000256" key="7">
    <source>
        <dbReference type="ARBA" id="ARBA00023274"/>
    </source>
</evidence>
<dbReference type="SUPFAM" id="SSF53300">
    <property type="entry name" value="vWA-like"/>
    <property type="match status" value="1"/>
</dbReference>
<dbReference type="GO" id="GO:0030030">
    <property type="term" value="P:cell projection organization"/>
    <property type="evidence" value="ECO:0007669"/>
    <property type="project" value="UniProtKB-KW"/>
</dbReference>
<dbReference type="RefSeq" id="XP_031560908.1">
    <property type="nucleotide sequence ID" value="XM_031705048.1"/>
</dbReference>
<protein>
    <recommendedName>
        <fullName evidence="8">RNA-binding protein RO60</fullName>
    </recommendedName>
    <alternativeName>
        <fullName evidence="9">60 kDa SS-A/Ro ribonucleoprotein</fullName>
    </alternativeName>
    <alternativeName>
        <fullName evidence="10">TROVE domain family member 2</fullName>
    </alternativeName>
</protein>
<keyword evidence="7" id="KW-0687">Ribonucleoprotein</keyword>
<comment type="similarity">
    <text evidence="2">Belongs to the Ro 60 kDa family.</text>
</comment>
<dbReference type="InterPro" id="IPR008858">
    <property type="entry name" value="TROVE_dom"/>
</dbReference>
<keyword evidence="13" id="KW-1185">Reference proteome</keyword>
<evidence type="ECO:0000256" key="10">
    <source>
        <dbReference type="ARBA" id="ARBA00083444"/>
    </source>
</evidence>
<dbReference type="KEGG" id="aten:116296927"/>
<feature type="region of interest" description="Disordered" evidence="11">
    <location>
        <begin position="1"/>
        <end position="31"/>
    </location>
</feature>
<dbReference type="GeneID" id="116296927"/>
<evidence type="ECO:0000256" key="6">
    <source>
        <dbReference type="ARBA" id="ARBA00022884"/>
    </source>
</evidence>
<keyword evidence="3" id="KW-0963">Cytoplasm</keyword>
<evidence type="ECO:0000256" key="11">
    <source>
        <dbReference type="SAM" id="MobiDB-lite"/>
    </source>
</evidence>
<dbReference type="FunFam" id="3.40.50.410:FF:000040">
    <property type="entry name" value="60 kDa SS-A/Ro ribonucleoprotein isoform X1"/>
    <property type="match status" value="1"/>
</dbReference>
<dbReference type="SUPFAM" id="SSF140864">
    <property type="entry name" value="TROVE domain-like"/>
    <property type="match status" value="1"/>
</dbReference>
<dbReference type="GO" id="GO:0046872">
    <property type="term" value="F:metal ion binding"/>
    <property type="evidence" value="ECO:0007669"/>
    <property type="project" value="UniProtKB-KW"/>
</dbReference>
<proteinExistence type="inferred from homology"/>
<evidence type="ECO:0000256" key="2">
    <source>
        <dbReference type="ARBA" id="ARBA00007814"/>
    </source>
</evidence>
<evidence type="ECO:0000256" key="8">
    <source>
        <dbReference type="ARBA" id="ARBA00068479"/>
    </source>
</evidence>
<keyword evidence="4" id="KW-0479">Metal-binding</keyword>
<dbReference type="InterPro" id="IPR036465">
    <property type="entry name" value="vWFA_dom_sf"/>
</dbReference>
<dbReference type="Proteomes" id="UP000515163">
    <property type="component" value="Unplaced"/>
</dbReference>
<dbReference type="AlphaFoldDB" id="A0A6P8HZQ9"/>
<evidence type="ECO:0000256" key="3">
    <source>
        <dbReference type="ARBA" id="ARBA00022490"/>
    </source>
</evidence>
<organism evidence="13 14">
    <name type="scientific">Actinia tenebrosa</name>
    <name type="common">Australian red waratah sea anemone</name>
    <dbReference type="NCBI Taxonomy" id="6105"/>
    <lineage>
        <taxon>Eukaryota</taxon>
        <taxon>Metazoa</taxon>
        <taxon>Cnidaria</taxon>
        <taxon>Anthozoa</taxon>
        <taxon>Hexacorallia</taxon>
        <taxon>Actiniaria</taxon>
        <taxon>Actiniidae</taxon>
        <taxon>Actinia</taxon>
    </lineage>
</organism>
<feature type="compositionally biased region" description="Polar residues" evidence="11">
    <location>
        <begin position="22"/>
        <end position="31"/>
    </location>
</feature>
<dbReference type="PANTHER" id="PTHR14202">
    <property type="entry name" value="60 KDA RIBONUCLEOPROTEIN SSA/RO"/>
    <property type="match status" value="1"/>
</dbReference>
<evidence type="ECO:0000256" key="4">
    <source>
        <dbReference type="ARBA" id="ARBA00022723"/>
    </source>
</evidence>
<name>A0A6P8HZQ9_ACTTE</name>
<dbReference type="Gene3D" id="3.40.50.410">
    <property type="entry name" value="von Willebrand factor, type A domain"/>
    <property type="match status" value="2"/>
</dbReference>
<dbReference type="OrthoDB" id="6098064at2759"/>
<evidence type="ECO:0000313" key="14">
    <source>
        <dbReference type="RefSeq" id="XP_031560908.1"/>
    </source>
</evidence>
<dbReference type="GO" id="GO:0005737">
    <property type="term" value="C:cytoplasm"/>
    <property type="evidence" value="ECO:0007669"/>
    <property type="project" value="UniProtKB-SubCell"/>
</dbReference>
<dbReference type="InParanoid" id="A0A6P8HZQ9"/>